<keyword evidence="1" id="KW-0472">Membrane</keyword>
<dbReference type="AlphaFoldDB" id="Q83H21"/>
<sequence>MNASTLGGRLKNSRLFIVACMLLLIPLFIYVVLSGYSLGYAFGAALALAFTCPGVVRSVFNGSFSLDLGNPFLAAIGLLGAGYLILMTLSPVLWLLFSQTFMFYFNAVMFTMLFVALQCALARWAVLSRRAG</sequence>
<proteinExistence type="predicted"/>
<keyword evidence="3" id="KW-1185">Reference proteome</keyword>
<dbReference type="HOGENOM" id="CLU_1916163_0_0_11"/>
<gene>
    <name evidence="2" type="ordered locus">TWT_042</name>
</gene>
<evidence type="ECO:0000313" key="2">
    <source>
        <dbReference type="EMBL" id="AAO44139.1"/>
    </source>
</evidence>
<evidence type="ECO:0000256" key="1">
    <source>
        <dbReference type="SAM" id="Phobius"/>
    </source>
</evidence>
<name>Q83H21_TROWT</name>
<accession>Q83H21</accession>
<dbReference type="EMBL" id="AE014184">
    <property type="protein sequence ID" value="AAO44139.1"/>
    <property type="molecule type" value="Genomic_DNA"/>
</dbReference>
<dbReference type="RefSeq" id="WP_011096019.1">
    <property type="nucleotide sequence ID" value="NC_004572.3"/>
</dbReference>
<feature type="transmembrane region" description="Helical" evidence="1">
    <location>
        <begin position="72"/>
        <end position="97"/>
    </location>
</feature>
<reference evidence="2 3" key="1">
    <citation type="journal article" date="2003" name="Genome Res.">
        <title>Tropheryma whipplei twist: a human pathogenic Actinobacteria with a reduced genome.</title>
        <authorList>
            <person name="Raoult D."/>
            <person name="Ogata H."/>
            <person name="Audic S."/>
            <person name="Robert C."/>
            <person name="Suhre K."/>
            <person name="Drancourt M."/>
            <person name="Claverie J.-M."/>
        </authorList>
    </citation>
    <scope>NUCLEOTIDE SEQUENCE [LARGE SCALE GENOMIC DNA]</scope>
    <source>
        <strain evidence="2 3">Twist</strain>
    </source>
</reference>
<protein>
    <submittedName>
        <fullName evidence="2">Uncharacterized protein</fullName>
    </submittedName>
</protein>
<evidence type="ECO:0000313" key="3">
    <source>
        <dbReference type="Proteomes" id="UP000002200"/>
    </source>
</evidence>
<organism evidence="2 3">
    <name type="scientific">Tropheryma whipplei (strain Twist)</name>
    <name type="common">Whipple's bacillus</name>
    <dbReference type="NCBI Taxonomy" id="203267"/>
    <lineage>
        <taxon>Bacteria</taxon>
        <taxon>Bacillati</taxon>
        <taxon>Actinomycetota</taxon>
        <taxon>Actinomycetes</taxon>
        <taxon>Micrococcales</taxon>
        <taxon>Tropherymataceae</taxon>
        <taxon>Tropheryma</taxon>
    </lineage>
</organism>
<dbReference type="KEGG" id="twh:TWT_042"/>
<feature type="transmembrane region" description="Helical" evidence="1">
    <location>
        <begin position="12"/>
        <end position="33"/>
    </location>
</feature>
<dbReference type="Proteomes" id="UP000002200">
    <property type="component" value="Chromosome"/>
</dbReference>
<feature type="transmembrane region" description="Helical" evidence="1">
    <location>
        <begin position="103"/>
        <end position="126"/>
    </location>
</feature>
<keyword evidence="1" id="KW-1133">Transmembrane helix</keyword>
<feature type="transmembrane region" description="Helical" evidence="1">
    <location>
        <begin position="39"/>
        <end position="60"/>
    </location>
</feature>
<dbReference type="STRING" id="203267.TWT_042"/>
<keyword evidence="1" id="KW-0812">Transmembrane</keyword>
<dbReference type="GeneID" id="67387821"/>